<evidence type="ECO:0000313" key="2">
    <source>
        <dbReference type="Proteomes" id="UP001489719"/>
    </source>
</evidence>
<protein>
    <submittedName>
        <fullName evidence="1">Uncharacterized protein</fullName>
    </submittedName>
</protein>
<gene>
    <name evidence="1" type="ORF">V1517DRAFT_332350</name>
</gene>
<evidence type="ECO:0000313" key="1">
    <source>
        <dbReference type="EMBL" id="KAK9319507.1"/>
    </source>
</evidence>
<comment type="caution">
    <text evidence="1">The sequence shown here is derived from an EMBL/GenBank/DDBJ whole genome shotgun (WGS) entry which is preliminary data.</text>
</comment>
<name>A0ACC3TF54_9ASCO</name>
<reference evidence="2" key="1">
    <citation type="journal article" date="2024" name="Front. Bioeng. Biotechnol.">
        <title>Genome-scale model development and genomic sequencing of the oleaginous clade Lipomyces.</title>
        <authorList>
            <person name="Czajka J.J."/>
            <person name="Han Y."/>
            <person name="Kim J."/>
            <person name="Mondo S.J."/>
            <person name="Hofstad B.A."/>
            <person name="Robles A."/>
            <person name="Haridas S."/>
            <person name="Riley R."/>
            <person name="LaButti K."/>
            <person name="Pangilinan J."/>
            <person name="Andreopoulos W."/>
            <person name="Lipzen A."/>
            <person name="Yan J."/>
            <person name="Wang M."/>
            <person name="Ng V."/>
            <person name="Grigoriev I.V."/>
            <person name="Spatafora J.W."/>
            <person name="Magnuson J.K."/>
            <person name="Baker S.E."/>
            <person name="Pomraning K.R."/>
        </authorList>
    </citation>
    <scope>NUCLEOTIDE SEQUENCE [LARGE SCALE GENOMIC DNA]</scope>
    <source>
        <strain evidence="2">CBS 10300</strain>
    </source>
</reference>
<keyword evidence="2" id="KW-1185">Reference proteome</keyword>
<accession>A0ACC3TF54</accession>
<organism evidence="1 2">
    <name type="scientific">Lipomyces orientalis</name>
    <dbReference type="NCBI Taxonomy" id="1233043"/>
    <lineage>
        <taxon>Eukaryota</taxon>
        <taxon>Fungi</taxon>
        <taxon>Dikarya</taxon>
        <taxon>Ascomycota</taxon>
        <taxon>Saccharomycotina</taxon>
        <taxon>Lipomycetes</taxon>
        <taxon>Lipomycetales</taxon>
        <taxon>Lipomycetaceae</taxon>
        <taxon>Lipomyces</taxon>
    </lineage>
</organism>
<sequence length="97" mass="11707">MLPYLRLDLIQWPRRYYPDHLAFCILLRGLAYPERWNSMMNDFGRSQSYLCSVTRDVVLHLVRRYGDKLKFDYRRLALATLLRYAGIVEKKCRHPNV</sequence>
<dbReference type="Proteomes" id="UP001489719">
    <property type="component" value="Unassembled WGS sequence"/>
</dbReference>
<dbReference type="EMBL" id="MU970182">
    <property type="protein sequence ID" value="KAK9319507.1"/>
    <property type="molecule type" value="Genomic_DNA"/>
</dbReference>
<proteinExistence type="predicted"/>